<evidence type="ECO:0000256" key="5">
    <source>
        <dbReference type="ARBA" id="ARBA00023187"/>
    </source>
</evidence>
<evidence type="ECO:0000256" key="4">
    <source>
        <dbReference type="ARBA" id="ARBA00022728"/>
    </source>
</evidence>
<dbReference type="GO" id="GO:0005681">
    <property type="term" value="C:spliceosomal complex"/>
    <property type="evidence" value="ECO:0007669"/>
    <property type="project" value="UniProtKB-KW"/>
</dbReference>
<dbReference type="OrthoDB" id="3881at2759"/>
<comment type="caution">
    <text evidence="9">The sequence shown here is derived from an EMBL/GenBank/DDBJ whole genome shotgun (WGS) entry which is preliminary data.</text>
</comment>
<gene>
    <name evidence="9" type="primary">Prpf38b</name>
    <name evidence="9" type="ORF">Bhyg_13337</name>
</gene>
<accession>A0A9Q0MMM4</accession>
<proteinExistence type="inferred from homology"/>
<keyword evidence="4 7" id="KW-0747">Spliceosome</keyword>
<comment type="similarity">
    <text evidence="2 7">Belongs to the PRP38 family.</text>
</comment>
<protein>
    <recommendedName>
        <fullName evidence="7">Pre-mRNA-splicing factor 38</fullName>
    </recommendedName>
</protein>
<evidence type="ECO:0000256" key="8">
    <source>
        <dbReference type="SAM" id="MobiDB-lite"/>
    </source>
</evidence>
<feature type="region of interest" description="Disordered" evidence="8">
    <location>
        <begin position="229"/>
        <end position="331"/>
    </location>
</feature>
<keyword evidence="6 7" id="KW-0539">Nucleus</keyword>
<dbReference type="Proteomes" id="UP001151699">
    <property type="component" value="Chromosome C"/>
</dbReference>
<keyword evidence="10" id="KW-1185">Reference proteome</keyword>
<feature type="compositionally biased region" description="Basic and acidic residues" evidence="8">
    <location>
        <begin position="237"/>
        <end position="249"/>
    </location>
</feature>
<evidence type="ECO:0000256" key="7">
    <source>
        <dbReference type="RuleBase" id="RU367025"/>
    </source>
</evidence>
<dbReference type="EMBL" id="WJQU01000004">
    <property type="protein sequence ID" value="KAJ6634758.1"/>
    <property type="molecule type" value="Genomic_DNA"/>
</dbReference>
<feature type="compositionally biased region" description="Basic and acidic residues" evidence="8">
    <location>
        <begin position="320"/>
        <end position="331"/>
    </location>
</feature>
<dbReference type="PANTHER" id="PTHR23142">
    <property type="entry name" value="PRE-MRNA-SPLICING FACTOR 38A-RELATED"/>
    <property type="match status" value="1"/>
</dbReference>
<keyword evidence="5 7" id="KW-0508">mRNA splicing</keyword>
<evidence type="ECO:0000256" key="3">
    <source>
        <dbReference type="ARBA" id="ARBA00022664"/>
    </source>
</evidence>
<evidence type="ECO:0000256" key="1">
    <source>
        <dbReference type="ARBA" id="ARBA00004123"/>
    </source>
</evidence>
<dbReference type="InterPro" id="IPR005037">
    <property type="entry name" value="PRP38"/>
</dbReference>
<evidence type="ECO:0000313" key="9">
    <source>
        <dbReference type="EMBL" id="KAJ6634758.1"/>
    </source>
</evidence>
<sequence length="331" mass="38816">MDSSNNEEYSQPRKTGKQHNVLPLWGNEATMNLNPLILANIQSSSYFKVSLFKLKTYHEVVDEIYYQVKHLEPWERGSRKTAGQTGMCGGVRGVGAGGIVSTAYCLLYKLYTLRLTRKQVNGLLSHTDSPYIRSLGFMYLRYTQPPGDLYDWYEDYLQDEEEVDAKAGGGQTMTIGHMIHQWLIKLDWFSTLFPRIPVPIQKQIEKRLEEYSRRNNVNLQARYMNIERELGGGGNVGKRDSREHFDRNRSSGGGSNRNDHRDDRRFRSRSRERVTSDSRDSYRRGDTHRDHRGDYHRSRREKDNYRDGEGSSEHYSSSSRHRDRDRERKYR</sequence>
<organism evidence="9 10">
    <name type="scientific">Pseudolycoriella hygida</name>
    <dbReference type="NCBI Taxonomy" id="35572"/>
    <lineage>
        <taxon>Eukaryota</taxon>
        <taxon>Metazoa</taxon>
        <taxon>Ecdysozoa</taxon>
        <taxon>Arthropoda</taxon>
        <taxon>Hexapoda</taxon>
        <taxon>Insecta</taxon>
        <taxon>Pterygota</taxon>
        <taxon>Neoptera</taxon>
        <taxon>Endopterygota</taxon>
        <taxon>Diptera</taxon>
        <taxon>Nematocera</taxon>
        <taxon>Sciaroidea</taxon>
        <taxon>Sciaridae</taxon>
        <taxon>Pseudolycoriella</taxon>
    </lineage>
</organism>
<comment type="function">
    <text evidence="7">Required for pre-mRNA splicing.</text>
</comment>
<feature type="compositionally biased region" description="Basic and acidic residues" evidence="8">
    <location>
        <begin position="257"/>
        <end position="312"/>
    </location>
</feature>
<dbReference type="AlphaFoldDB" id="A0A9Q0MMM4"/>
<dbReference type="GO" id="GO:0000398">
    <property type="term" value="P:mRNA splicing, via spliceosome"/>
    <property type="evidence" value="ECO:0007669"/>
    <property type="project" value="UniProtKB-UniRule"/>
</dbReference>
<name>A0A9Q0MMM4_9DIPT</name>
<reference evidence="9" key="1">
    <citation type="submission" date="2022-07" db="EMBL/GenBank/DDBJ databases">
        <authorList>
            <person name="Trinca V."/>
            <person name="Uliana J.V.C."/>
            <person name="Torres T.T."/>
            <person name="Ward R.J."/>
            <person name="Monesi N."/>
        </authorList>
    </citation>
    <scope>NUCLEOTIDE SEQUENCE</scope>
    <source>
        <strain evidence="9">HSMRA1968</strain>
        <tissue evidence="9">Whole embryos</tissue>
    </source>
</reference>
<evidence type="ECO:0000256" key="6">
    <source>
        <dbReference type="ARBA" id="ARBA00023242"/>
    </source>
</evidence>
<evidence type="ECO:0000313" key="10">
    <source>
        <dbReference type="Proteomes" id="UP001151699"/>
    </source>
</evidence>
<dbReference type="Pfam" id="PF03371">
    <property type="entry name" value="PRP38"/>
    <property type="match status" value="1"/>
</dbReference>
<comment type="subcellular location">
    <subcellularLocation>
        <location evidence="1 7">Nucleus</location>
    </subcellularLocation>
</comment>
<keyword evidence="3 7" id="KW-0507">mRNA processing</keyword>
<evidence type="ECO:0000256" key="2">
    <source>
        <dbReference type="ARBA" id="ARBA00006164"/>
    </source>
</evidence>